<dbReference type="EMBL" id="JAIWYP010000001">
    <property type="protein sequence ID" value="KAH3887599.1"/>
    <property type="molecule type" value="Genomic_DNA"/>
</dbReference>
<accession>A0A9D4N5F5</accession>
<dbReference type="Proteomes" id="UP000828390">
    <property type="component" value="Unassembled WGS sequence"/>
</dbReference>
<reference evidence="1" key="1">
    <citation type="journal article" date="2019" name="bioRxiv">
        <title>The Genome of the Zebra Mussel, Dreissena polymorpha: A Resource for Invasive Species Research.</title>
        <authorList>
            <person name="McCartney M.A."/>
            <person name="Auch B."/>
            <person name="Kono T."/>
            <person name="Mallez S."/>
            <person name="Zhang Y."/>
            <person name="Obille A."/>
            <person name="Becker A."/>
            <person name="Abrahante J.E."/>
            <person name="Garbe J."/>
            <person name="Badalamenti J.P."/>
            <person name="Herman A."/>
            <person name="Mangelson H."/>
            <person name="Liachko I."/>
            <person name="Sullivan S."/>
            <person name="Sone E.D."/>
            <person name="Koren S."/>
            <person name="Silverstein K.A.T."/>
            <person name="Beckman K.B."/>
            <person name="Gohl D.M."/>
        </authorList>
    </citation>
    <scope>NUCLEOTIDE SEQUENCE</scope>
    <source>
        <strain evidence="1">Duluth1</strain>
        <tissue evidence="1">Whole animal</tissue>
    </source>
</reference>
<evidence type="ECO:0000313" key="1">
    <source>
        <dbReference type="EMBL" id="KAH3887599.1"/>
    </source>
</evidence>
<protein>
    <submittedName>
        <fullName evidence="1">Uncharacterized protein</fullName>
    </submittedName>
</protein>
<name>A0A9D4N5F5_DREPO</name>
<reference evidence="1" key="2">
    <citation type="submission" date="2020-11" db="EMBL/GenBank/DDBJ databases">
        <authorList>
            <person name="McCartney M.A."/>
            <person name="Auch B."/>
            <person name="Kono T."/>
            <person name="Mallez S."/>
            <person name="Becker A."/>
            <person name="Gohl D.M."/>
            <person name="Silverstein K.A.T."/>
            <person name="Koren S."/>
            <person name="Bechman K.B."/>
            <person name="Herman A."/>
            <person name="Abrahante J.E."/>
            <person name="Garbe J."/>
        </authorList>
    </citation>
    <scope>NUCLEOTIDE SEQUENCE</scope>
    <source>
        <strain evidence="1">Duluth1</strain>
        <tissue evidence="1">Whole animal</tissue>
    </source>
</reference>
<comment type="caution">
    <text evidence="1">The sequence shown here is derived from an EMBL/GenBank/DDBJ whole genome shotgun (WGS) entry which is preliminary data.</text>
</comment>
<proteinExistence type="predicted"/>
<keyword evidence="2" id="KW-1185">Reference proteome</keyword>
<organism evidence="1 2">
    <name type="scientific">Dreissena polymorpha</name>
    <name type="common">Zebra mussel</name>
    <name type="synonym">Mytilus polymorpha</name>
    <dbReference type="NCBI Taxonomy" id="45954"/>
    <lineage>
        <taxon>Eukaryota</taxon>
        <taxon>Metazoa</taxon>
        <taxon>Spiralia</taxon>
        <taxon>Lophotrochozoa</taxon>
        <taxon>Mollusca</taxon>
        <taxon>Bivalvia</taxon>
        <taxon>Autobranchia</taxon>
        <taxon>Heteroconchia</taxon>
        <taxon>Euheterodonta</taxon>
        <taxon>Imparidentia</taxon>
        <taxon>Neoheterodontei</taxon>
        <taxon>Myida</taxon>
        <taxon>Dreissenoidea</taxon>
        <taxon>Dreissenidae</taxon>
        <taxon>Dreissena</taxon>
    </lineage>
</organism>
<gene>
    <name evidence="1" type="ORF">DPMN_011617</name>
</gene>
<dbReference type="AlphaFoldDB" id="A0A9D4N5F5"/>
<sequence>MFYISAFHSKNRLMNSYQRVFIQNGRAFRAYVAGGVNNTWSYVGRNIVLDNLNQTLTGGVIDVGFEYSSKIQDTRYKLLFQVG</sequence>
<evidence type="ECO:0000313" key="2">
    <source>
        <dbReference type="Proteomes" id="UP000828390"/>
    </source>
</evidence>